<dbReference type="Proteomes" id="UP000008810">
    <property type="component" value="Chromosome 3"/>
</dbReference>
<feature type="compositionally biased region" description="Basic and acidic residues" evidence="1">
    <location>
        <begin position="237"/>
        <end position="254"/>
    </location>
</feature>
<dbReference type="ExpressionAtlas" id="A0A0Q3F0D4">
    <property type="expression patterns" value="baseline and differential"/>
</dbReference>
<reference evidence="2 3" key="1">
    <citation type="journal article" date="2010" name="Nature">
        <title>Genome sequencing and analysis of the model grass Brachypodium distachyon.</title>
        <authorList>
            <consortium name="International Brachypodium Initiative"/>
        </authorList>
    </citation>
    <scope>NUCLEOTIDE SEQUENCE [LARGE SCALE GENOMIC DNA]</scope>
    <source>
        <strain evidence="2 3">Bd21</strain>
    </source>
</reference>
<organism evidence="2">
    <name type="scientific">Brachypodium distachyon</name>
    <name type="common">Purple false brome</name>
    <name type="synonym">Trachynia distachya</name>
    <dbReference type="NCBI Taxonomy" id="15368"/>
    <lineage>
        <taxon>Eukaryota</taxon>
        <taxon>Viridiplantae</taxon>
        <taxon>Streptophyta</taxon>
        <taxon>Embryophyta</taxon>
        <taxon>Tracheophyta</taxon>
        <taxon>Spermatophyta</taxon>
        <taxon>Magnoliopsida</taxon>
        <taxon>Liliopsida</taxon>
        <taxon>Poales</taxon>
        <taxon>Poaceae</taxon>
        <taxon>BOP clade</taxon>
        <taxon>Pooideae</taxon>
        <taxon>Stipodae</taxon>
        <taxon>Brachypodieae</taxon>
        <taxon>Brachypodium</taxon>
    </lineage>
</organism>
<proteinExistence type="predicted"/>
<keyword evidence="4" id="KW-1185">Reference proteome</keyword>
<feature type="region of interest" description="Disordered" evidence="1">
    <location>
        <begin position="228"/>
        <end position="254"/>
    </location>
</feature>
<protein>
    <submittedName>
        <fullName evidence="2 3">Uncharacterized protein</fullName>
    </submittedName>
</protein>
<dbReference type="PANTHER" id="PTHR35761:SF1">
    <property type="entry name" value="PROTEIN SENSITIVE TO UV 2"/>
    <property type="match status" value="1"/>
</dbReference>
<dbReference type="EnsemblPlants" id="KQJ93095">
    <property type="protein sequence ID" value="KQJ93095"/>
    <property type="gene ID" value="BRADI_3g02740v3"/>
</dbReference>
<reference evidence="3" key="3">
    <citation type="submission" date="2018-08" db="UniProtKB">
        <authorList>
            <consortium name="EnsemblPlants"/>
        </authorList>
    </citation>
    <scope>IDENTIFICATION</scope>
    <source>
        <strain evidence="3">cv. Bd21</strain>
    </source>
</reference>
<evidence type="ECO:0000313" key="2">
    <source>
        <dbReference type="EMBL" id="KQJ93095.1"/>
    </source>
</evidence>
<feature type="region of interest" description="Disordered" evidence="1">
    <location>
        <begin position="157"/>
        <end position="216"/>
    </location>
</feature>
<dbReference type="Gramene" id="KQJ93095">
    <property type="protein sequence ID" value="KQJ93095"/>
    <property type="gene ID" value="BRADI_3g02740v3"/>
</dbReference>
<dbReference type="InParanoid" id="A0A0Q3F0D4"/>
<dbReference type="GO" id="GO:0006974">
    <property type="term" value="P:DNA damage response"/>
    <property type="evidence" value="ECO:0007669"/>
    <property type="project" value="InterPro"/>
</dbReference>
<accession>A0A0Q3F0D4</accession>
<dbReference type="PANTHER" id="PTHR35761">
    <property type="entry name" value="ATR INTERACTING PROTEIN"/>
    <property type="match status" value="1"/>
</dbReference>
<dbReference type="AlphaFoldDB" id="A0A0Q3F0D4"/>
<gene>
    <name evidence="2" type="ORF">BRADI_3g02740v3</name>
</gene>
<evidence type="ECO:0000313" key="4">
    <source>
        <dbReference type="Proteomes" id="UP000008810"/>
    </source>
</evidence>
<dbReference type="OrthoDB" id="645074at2759"/>
<dbReference type="STRING" id="15368.A0A0Q3F0D4"/>
<dbReference type="EMBL" id="CM000882">
    <property type="protein sequence ID" value="KQJ93095.1"/>
    <property type="molecule type" value="Genomic_DNA"/>
</dbReference>
<dbReference type="InterPro" id="IPR016024">
    <property type="entry name" value="ARM-type_fold"/>
</dbReference>
<evidence type="ECO:0000313" key="3">
    <source>
        <dbReference type="EnsemblPlants" id="KQJ93095"/>
    </source>
</evidence>
<dbReference type="SUPFAM" id="SSF48371">
    <property type="entry name" value="ARM repeat"/>
    <property type="match status" value="1"/>
</dbReference>
<reference evidence="2" key="2">
    <citation type="submission" date="2017-06" db="EMBL/GenBank/DDBJ databases">
        <title>WGS assembly of Brachypodium distachyon.</title>
        <authorList>
            <consortium name="The International Brachypodium Initiative"/>
            <person name="Lucas S."/>
            <person name="Harmon-Smith M."/>
            <person name="Lail K."/>
            <person name="Tice H."/>
            <person name="Grimwood J."/>
            <person name="Bruce D."/>
            <person name="Barry K."/>
            <person name="Shu S."/>
            <person name="Lindquist E."/>
            <person name="Wang M."/>
            <person name="Pitluck S."/>
            <person name="Vogel J.P."/>
            <person name="Garvin D.F."/>
            <person name="Mockler T.C."/>
            <person name="Schmutz J."/>
            <person name="Rokhsar D."/>
            <person name="Bevan M.W."/>
        </authorList>
    </citation>
    <scope>NUCLEOTIDE SEQUENCE</scope>
    <source>
        <strain evidence="2">Bd21</strain>
    </source>
</reference>
<feature type="compositionally biased region" description="Basic and acidic residues" evidence="1">
    <location>
        <begin position="205"/>
        <end position="216"/>
    </location>
</feature>
<sequence length="878" mass="95991">MATADDLAWEEDDLFLDEVFRYQDQVESLNPSHAPPPPVTQETPPVATAAASAAPLYHIPASATASLPLSHVAAWPHASAASATQALPLAAAPRASSADPVPRLFHVPAGPAAPLTHFAVPSPRASSSAAYPFAPSHIADAPCAPASVAVAFSPPREFTQSGRAGGPGFSPPRELSQRPVDESSDCQVVMPFVAPAGGGRGRGSVRRERDGSDGREWRLADEESRIIGTVDPTSGGDRARAVRRERDAREAKERKEVEKLKKELMDVSKRMNNYKNECSELKKGMTQKDLEMKAKDAEIDSLKKAHVGRASKDICSTGMDIDQSLHTPANDTLNDRVSCWTSTTNGNNKELHSSRDGLGLNEAYQTAAPDVLEPKQQTVINNRTSTSGRVSLEDTPQPELKSNNEHLERKKVLINSISSNLCAIWGRPANSMLGRSLISKILVSCSEEMLTLFQSTRLLDKCETSSKASSSMNNAISEVYDIIIKVNNDAMPIRILLEALLNLCVFGNAVVAGRALWMLHNILQNLLSHGTNSNQRNNVSIETYVNNNEMERNSHGGSSTLLNKPDTENLLRSEDGLHTSNMSLPPTFRTSFFNAVLQVALKYSEETIRVHALAIMILIVRTSDPKGDREKIGFTSVMESLHQLLQKENELLVKKHSVHLLFLLLNCPVMLKLLCNGGKGSSELMEAVGFENDRPQQATSSVLKDLSECLTCDATNSLELELCRLVVNLLAYIASSGKSGHTVLLGSVTASGANFLELIMEVLASQMESGVDFSTEVHELLEERYLLMREALILLNRLVSHPIFSKTTLQVLMGSKLCASLTMDIANRLPQRSKYPLRHLSEICPQKANDLAELAQKFCSRVYGYLEEQQHSIADRSK</sequence>
<name>A0A0Q3F0D4_BRADI</name>
<evidence type="ECO:0000256" key="1">
    <source>
        <dbReference type="SAM" id="MobiDB-lite"/>
    </source>
</evidence>
<dbReference type="InterPro" id="IPR044952">
    <property type="entry name" value="SUV2"/>
</dbReference>